<keyword evidence="2" id="KW-1185">Reference proteome</keyword>
<sequence length="54" mass="5868">MVDMATHDHILFFPYGFAGVKRAAGVGETEVTCAGKGVIARPVAEPHPYQPDRR</sequence>
<reference evidence="2" key="1">
    <citation type="submission" date="2023-07" db="EMBL/GenBank/DDBJ databases">
        <title>Defluviimonas sediminis sp. nov., isolated from mangrove sediment.</title>
        <authorList>
            <person name="Liu L."/>
            <person name="Li J."/>
            <person name="Huang Y."/>
            <person name="Pan J."/>
            <person name="Li M."/>
        </authorList>
    </citation>
    <scope>NUCLEOTIDE SEQUENCE [LARGE SCALE GENOMIC DNA]</scope>
    <source>
        <strain evidence="2">FT324</strain>
    </source>
</reference>
<accession>A0ABT2NR23</accession>
<gene>
    <name evidence="1" type="ORF">N5I32_16600</name>
</gene>
<dbReference type="RefSeq" id="WP_261497024.1">
    <property type="nucleotide sequence ID" value="NZ_JAOCQF010000003.1"/>
</dbReference>
<proteinExistence type="predicted"/>
<dbReference type="EMBL" id="JAOCQF010000003">
    <property type="protein sequence ID" value="MCT8331141.1"/>
    <property type="molecule type" value="Genomic_DNA"/>
</dbReference>
<name>A0ABT2NR23_9RHOB</name>
<organism evidence="1 2">
    <name type="scientific">Albidovulum sediminis</name>
    <dbReference type="NCBI Taxonomy" id="3066345"/>
    <lineage>
        <taxon>Bacteria</taxon>
        <taxon>Pseudomonadati</taxon>
        <taxon>Pseudomonadota</taxon>
        <taxon>Alphaproteobacteria</taxon>
        <taxon>Rhodobacterales</taxon>
        <taxon>Paracoccaceae</taxon>
        <taxon>Albidovulum</taxon>
    </lineage>
</organism>
<protein>
    <submittedName>
        <fullName evidence="1">Uncharacterized protein</fullName>
    </submittedName>
</protein>
<dbReference type="Proteomes" id="UP001205601">
    <property type="component" value="Unassembled WGS sequence"/>
</dbReference>
<comment type="caution">
    <text evidence="1">The sequence shown here is derived from an EMBL/GenBank/DDBJ whole genome shotgun (WGS) entry which is preliminary data.</text>
</comment>
<evidence type="ECO:0000313" key="2">
    <source>
        <dbReference type="Proteomes" id="UP001205601"/>
    </source>
</evidence>
<evidence type="ECO:0000313" key="1">
    <source>
        <dbReference type="EMBL" id="MCT8331141.1"/>
    </source>
</evidence>